<proteinExistence type="predicted"/>
<organism evidence="2 3">
    <name type="scientific">Sphingopyxis flava</name>
    <dbReference type="NCBI Taxonomy" id="1507287"/>
    <lineage>
        <taxon>Bacteria</taxon>
        <taxon>Pseudomonadati</taxon>
        <taxon>Pseudomonadota</taxon>
        <taxon>Alphaproteobacteria</taxon>
        <taxon>Sphingomonadales</taxon>
        <taxon>Sphingomonadaceae</taxon>
        <taxon>Sphingopyxis</taxon>
    </lineage>
</organism>
<feature type="region of interest" description="Disordered" evidence="1">
    <location>
        <begin position="67"/>
        <end position="106"/>
    </location>
</feature>
<evidence type="ECO:0000256" key="1">
    <source>
        <dbReference type="SAM" id="MobiDB-lite"/>
    </source>
</evidence>
<dbReference type="SUPFAM" id="SSF46689">
    <property type="entry name" value="Homeodomain-like"/>
    <property type="match status" value="1"/>
</dbReference>
<dbReference type="Proteomes" id="UP000190044">
    <property type="component" value="Unassembled WGS sequence"/>
</dbReference>
<sequence>MAALSIRQDYSPAELRHRAAREHDHRAVLRLLAIANALEGMSRAEAARLAGMERQALHDAVIRYNAEGPEGLHDRPRSGRPERLSEGERPRSKPISCAELIPNAMA</sequence>
<dbReference type="Pfam" id="PF13551">
    <property type="entry name" value="HTH_29"/>
    <property type="match status" value="1"/>
</dbReference>
<name>A0A1T5G4P6_9SPHN</name>
<accession>A0A1T5G4P6</accession>
<dbReference type="InterPro" id="IPR009057">
    <property type="entry name" value="Homeodomain-like_sf"/>
</dbReference>
<feature type="compositionally biased region" description="Basic and acidic residues" evidence="1">
    <location>
        <begin position="70"/>
        <end position="91"/>
    </location>
</feature>
<evidence type="ECO:0000313" key="2">
    <source>
        <dbReference type="EMBL" id="SKC03398.1"/>
    </source>
</evidence>
<reference evidence="3" key="1">
    <citation type="submission" date="2017-02" db="EMBL/GenBank/DDBJ databases">
        <authorList>
            <person name="Varghese N."/>
            <person name="Submissions S."/>
        </authorList>
    </citation>
    <scope>NUCLEOTIDE SEQUENCE [LARGE SCALE GENOMIC DNA]</scope>
    <source>
        <strain evidence="3">R11H</strain>
    </source>
</reference>
<protein>
    <submittedName>
        <fullName evidence="2">Winged helix-turn helix</fullName>
    </submittedName>
</protein>
<dbReference type="AlphaFoldDB" id="A0A1T5G4P6"/>
<dbReference type="RefSeq" id="WP_079640234.1">
    <property type="nucleotide sequence ID" value="NZ_FUYP01000057.1"/>
</dbReference>
<gene>
    <name evidence="2" type="ORF">SAMN06295937_105710</name>
</gene>
<dbReference type="EMBL" id="FUYP01000057">
    <property type="protein sequence ID" value="SKC03398.1"/>
    <property type="molecule type" value="Genomic_DNA"/>
</dbReference>
<dbReference type="OrthoDB" id="2375382at2"/>
<keyword evidence="3" id="KW-1185">Reference proteome</keyword>
<evidence type="ECO:0000313" key="3">
    <source>
        <dbReference type="Proteomes" id="UP000190044"/>
    </source>
</evidence>